<dbReference type="PANTHER" id="PTHR43285">
    <property type="entry name" value="ANTHRANILATE PHOSPHORIBOSYLTRANSFERASE"/>
    <property type="match status" value="1"/>
</dbReference>
<feature type="binding site" evidence="9">
    <location>
        <begin position="91"/>
        <end position="94"/>
    </location>
    <ligand>
        <name>5-phospho-alpha-D-ribose 1-diphosphate</name>
        <dbReference type="ChEBI" id="CHEBI:58017"/>
    </ligand>
</feature>
<dbReference type="SUPFAM" id="SSF52418">
    <property type="entry name" value="Nucleoside phosphorylase/phosphoribosyltransferase catalytic domain"/>
    <property type="match status" value="1"/>
</dbReference>
<feature type="binding site" evidence="9">
    <location>
        <begin position="109"/>
        <end position="117"/>
    </location>
    <ligand>
        <name>5-phospho-alpha-D-ribose 1-diphosphate</name>
        <dbReference type="ChEBI" id="CHEBI:58017"/>
    </ligand>
</feature>
<feature type="binding site" evidence="9">
    <location>
        <position position="226"/>
    </location>
    <ligand>
        <name>Mg(2+)</name>
        <dbReference type="ChEBI" id="CHEBI:18420"/>
        <label>2</label>
    </ligand>
</feature>
<evidence type="ECO:0000256" key="7">
    <source>
        <dbReference type="ARBA" id="ARBA00052328"/>
    </source>
</evidence>
<evidence type="ECO:0000313" key="12">
    <source>
        <dbReference type="EMBL" id="SOB89519.1"/>
    </source>
</evidence>
<comment type="similarity">
    <text evidence="8">In the C-terminal section; belongs to the anthranilate phosphoribosyltransferase family.</text>
</comment>
<comment type="catalytic activity">
    <reaction evidence="7 9">
        <text>N-(5-phospho-beta-D-ribosyl)anthranilate + diphosphate = 5-phospho-alpha-D-ribose 1-diphosphate + anthranilate</text>
        <dbReference type="Rhea" id="RHEA:11768"/>
        <dbReference type="ChEBI" id="CHEBI:16567"/>
        <dbReference type="ChEBI" id="CHEBI:18277"/>
        <dbReference type="ChEBI" id="CHEBI:33019"/>
        <dbReference type="ChEBI" id="CHEBI:58017"/>
        <dbReference type="EC" id="2.4.2.18"/>
    </reaction>
</comment>
<feature type="domain" description="Glycosyl transferase family 3" evidence="10">
    <location>
        <begin position="75"/>
        <end position="325"/>
    </location>
</feature>
<dbReference type="Gene3D" id="1.20.970.10">
    <property type="entry name" value="Transferase, Pyrimidine Nucleoside Phosphorylase, Chain C"/>
    <property type="match status" value="1"/>
</dbReference>
<organism evidence="12 13">
    <name type="scientific">Ureibacillus xyleni</name>
    <dbReference type="NCBI Taxonomy" id="614648"/>
    <lineage>
        <taxon>Bacteria</taxon>
        <taxon>Bacillati</taxon>
        <taxon>Bacillota</taxon>
        <taxon>Bacilli</taxon>
        <taxon>Bacillales</taxon>
        <taxon>Caryophanaceae</taxon>
        <taxon>Ureibacillus</taxon>
    </lineage>
</organism>
<dbReference type="GO" id="GO:0005829">
    <property type="term" value="C:cytosol"/>
    <property type="evidence" value="ECO:0007669"/>
    <property type="project" value="TreeGrafter"/>
</dbReference>
<feature type="binding site" evidence="9">
    <location>
        <position position="93"/>
    </location>
    <ligand>
        <name>Mg(2+)</name>
        <dbReference type="ChEBI" id="CHEBI:18420"/>
        <label>1</label>
    </ligand>
</feature>
<evidence type="ECO:0000256" key="8">
    <source>
        <dbReference type="ARBA" id="ARBA00061188"/>
    </source>
</evidence>
<comment type="function">
    <text evidence="9">Catalyzes the transfer of the phosphoribosyl group of 5-phosphorylribose-1-pyrophosphate (PRPP) to anthranilate to yield N-(5'-phosphoribosyl)-anthranilate (PRA).</text>
</comment>
<evidence type="ECO:0000259" key="11">
    <source>
        <dbReference type="Pfam" id="PF02885"/>
    </source>
</evidence>
<comment type="similarity">
    <text evidence="9">Belongs to the anthranilate phosphoribosyltransferase family.</text>
</comment>
<evidence type="ECO:0000256" key="4">
    <source>
        <dbReference type="ARBA" id="ARBA00022679"/>
    </source>
</evidence>
<dbReference type="Pfam" id="PF02885">
    <property type="entry name" value="Glycos_trans_3N"/>
    <property type="match status" value="1"/>
</dbReference>
<dbReference type="RefSeq" id="WP_097071613.1">
    <property type="nucleotide sequence ID" value="NZ_OBMQ01000001.1"/>
</dbReference>
<feature type="binding site" evidence="9">
    <location>
        <position position="167"/>
    </location>
    <ligand>
        <name>anthranilate</name>
        <dbReference type="ChEBI" id="CHEBI:16567"/>
        <label>2</label>
    </ligand>
</feature>
<feature type="binding site" evidence="9">
    <location>
        <begin position="84"/>
        <end position="85"/>
    </location>
    <ligand>
        <name>5-phospho-alpha-D-ribose 1-diphosphate</name>
        <dbReference type="ChEBI" id="CHEBI:58017"/>
    </ligand>
</feature>
<evidence type="ECO:0000256" key="5">
    <source>
        <dbReference type="ARBA" id="ARBA00022822"/>
    </source>
</evidence>
<keyword evidence="6 9" id="KW-0057">Aromatic amino acid biosynthesis</keyword>
<keyword evidence="9" id="KW-0479">Metal-binding</keyword>
<gene>
    <name evidence="9" type="primary">trpD</name>
    <name evidence="12" type="ORF">SAMN05880501_10116</name>
</gene>
<feature type="binding site" evidence="9">
    <location>
        <position position="227"/>
    </location>
    <ligand>
        <name>Mg(2+)</name>
        <dbReference type="ChEBI" id="CHEBI:18420"/>
        <label>1</label>
    </ligand>
</feature>
<dbReference type="FunFam" id="3.40.1030.10:FF:000002">
    <property type="entry name" value="Anthranilate phosphoribosyltransferase"/>
    <property type="match status" value="1"/>
</dbReference>
<dbReference type="InterPro" id="IPR036320">
    <property type="entry name" value="Glycosyl_Trfase_fam3_N_dom_sf"/>
</dbReference>
<keyword evidence="3 9" id="KW-0328">Glycosyltransferase</keyword>
<dbReference type="GO" id="GO:0000162">
    <property type="term" value="P:L-tryptophan biosynthetic process"/>
    <property type="evidence" value="ECO:0007669"/>
    <property type="project" value="UniProtKB-UniRule"/>
</dbReference>
<feature type="binding site" evidence="9">
    <location>
        <position position="81"/>
    </location>
    <ligand>
        <name>anthranilate</name>
        <dbReference type="ChEBI" id="CHEBI:16567"/>
        <label>1</label>
    </ligand>
</feature>
<dbReference type="AlphaFoldDB" id="A0A285R723"/>
<dbReference type="UniPathway" id="UPA00035">
    <property type="reaction ID" value="UER00041"/>
</dbReference>
<accession>A0A285R723</accession>
<feature type="binding site" evidence="9">
    <location>
        <position position="121"/>
    </location>
    <ligand>
        <name>5-phospho-alpha-D-ribose 1-diphosphate</name>
        <dbReference type="ChEBI" id="CHEBI:58017"/>
    </ligand>
</feature>
<evidence type="ECO:0000259" key="10">
    <source>
        <dbReference type="Pfam" id="PF00591"/>
    </source>
</evidence>
<dbReference type="InterPro" id="IPR017459">
    <property type="entry name" value="Glycosyl_Trfase_fam3_N_dom"/>
</dbReference>
<dbReference type="SUPFAM" id="SSF47648">
    <property type="entry name" value="Nucleoside phosphorylase/phosphoribosyltransferase N-terminal domain"/>
    <property type="match status" value="1"/>
</dbReference>
<protein>
    <recommendedName>
        <fullName evidence="9">Anthranilate phosphoribosyltransferase</fullName>
        <ecNumber evidence="9">2.4.2.18</ecNumber>
    </recommendedName>
</protein>
<dbReference type="Gene3D" id="3.40.1030.10">
    <property type="entry name" value="Nucleoside phosphorylase/phosphoribosyltransferase catalytic domain"/>
    <property type="match status" value="1"/>
</dbReference>
<dbReference type="PANTHER" id="PTHR43285:SF2">
    <property type="entry name" value="ANTHRANILATE PHOSPHORIBOSYLTRANSFERASE"/>
    <property type="match status" value="1"/>
</dbReference>
<evidence type="ECO:0000256" key="2">
    <source>
        <dbReference type="ARBA" id="ARBA00022605"/>
    </source>
</evidence>
<feature type="binding site" evidence="9">
    <location>
        <position position="89"/>
    </location>
    <ligand>
        <name>5-phospho-alpha-D-ribose 1-diphosphate</name>
        <dbReference type="ChEBI" id="CHEBI:58017"/>
    </ligand>
</feature>
<dbReference type="Pfam" id="PF00591">
    <property type="entry name" value="Glycos_transf_3"/>
    <property type="match status" value="1"/>
</dbReference>
<dbReference type="InterPro" id="IPR005940">
    <property type="entry name" value="Anthranilate_Pribosyl_Tfrase"/>
</dbReference>
<feature type="binding site" evidence="9">
    <location>
        <position position="81"/>
    </location>
    <ligand>
        <name>5-phospho-alpha-D-ribose 1-diphosphate</name>
        <dbReference type="ChEBI" id="CHEBI:58017"/>
    </ligand>
</feature>
<keyword evidence="5 9" id="KW-0822">Tryptophan biosynthesis</keyword>
<comment type="subunit">
    <text evidence="9">Homodimer.</text>
</comment>
<evidence type="ECO:0000256" key="6">
    <source>
        <dbReference type="ARBA" id="ARBA00023141"/>
    </source>
</evidence>
<evidence type="ECO:0000256" key="3">
    <source>
        <dbReference type="ARBA" id="ARBA00022676"/>
    </source>
</evidence>
<dbReference type="OrthoDB" id="9806430at2"/>
<dbReference type="EC" id="2.4.2.18" evidence="9"/>
<keyword evidence="4 9" id="KW-0808">Transferase</keyword>
<feature type="binding site" evidence="9">
    <location>
        <position position="112"/>
    </location>
    <ligand>
        <name>anthranilate</name>
        <dbReference type="ChEBI" id="CHEBI:16567"/>
        <label>1</label>
    </ligand>
</feature>
<dbReference type="GO" id="GO:0004048">
    <property type="term" value="F:anthranilate phosphoribosyltransferase activity"/>
    <property type="evidence" value="ECO:0007669"/>
    <property type="project" value="UniProtKB-UniRule"/>
</dbReference>
<dbReference type="InterPro" id="IPR000312">
    <property type="entry name" value="Glycosyl_Trfase_fam3"/>
</dbReference>
<comment type="caution">
    <text evidence="9">Lacks conserved residue(s) required for the propagation of feature annotation.</text>
</comment>
<comment type="cofactor">
    <cofactor evidence="9">
        <name>Mg(2+)</name>
        <dbReference type="ChEBI" id="CHEBI:18420"/>
    </cofactor>
    <text evidence="9">Binds 2 magnesium ions per monomer.</text>
</comment>
<reference evidence="13" key="1">
    <citation type="submission" date="2017-08" db="EMBL/GenBank/DDBJ databases">
        <authorList>
            <person name="Varghese N."/>
            <person name="Submissions S."/>
        </authorList>
    </citation>
    <scope>NUCLEOTIDE SEQUENCE [LARGE SCALE GENOMIC DNA]</scope>
    <source>
        <strain evidence="13">JC22</strain>
    </source>
</reference>
<proteinExistence type="inferred from homology"/>
<dbReference type="GO" id="GO:0000287">
    <property type="term" value="F:magnesium ion binding"/>
    <property type="evidence" value="ECO:0007669"/>
    <property type="project" value="UniProtKB-UniRule"/>
</dbReference>
<comment type="pathway">
    <text evidence="1 9">Amino-acid biosynthesis; L-tryptophan biosynthesis; L-tryptophan from chorismate: step 2/5.</text>
</comment>
<evidence type="ECO:0000313" key="13">
    <source>
        <dbReference type="Proteomes" id="UP000219636"/>
    </source>
</evidence>
<dbReference type="EMBL" id="OBMQ01000001">
    <property type="protein sequence ID" value="SOB89519.1"/>
    <property type="molecule type" value="Genomic_DNA"/>
</dbReference>
<feature type="domain" description="Glycosyl transferase family 3 N-terminal" evidence="11">
    <location>
        <begin position="13"/>
        <end position="66"/>
    </location>
</feature>
<dbReference type="InterPro" id="IPR035902">
    <property type="entry name" value="Nuc_phospho_transferase"/>
</dbReference>
<keyword evidence="9" id="KW-0460">Magnesium</keyword>
<sequence length="344" mass="36888">MGIQLFTSRANAKENLSFDEMIQAAKIVFNEETPKEEIKTFLLALSAKGETAEEIAGLATVMKANAVEIPVPEGRYLDNCGTGGDGLKTFNISTTSAFVLAANNVQVAKHGNRKISSNSGSSDVLQALGIHNDFTVMDSVELIKQQGIAFLFAPGVHPKLKRIGEIRRDIGKPTIFNMVGPLTNPVNLKAQLVGINRPDLVEDYAKVLRLLGRERAVVVSGSNGMDEASLNGANTLALLENDEIKPFTLNIENLGLSPAPISALVGSTPDDNAVILRELLKGKQSAYFDAVLLNSGLGFFAYGLADSVKEGIDMARDSIFSGKALQKLEAIVEFSQSILKERAV</sequence>
<evidence type="ECO:0000256" key="9">
    <source>
        <dbReference type="HAMAP-Rule" id="MF_00211"/>
    </source>
</evidence>
<keyword evidence="13" id="KW-1185">Reference proteome</keyword>
<dbReference type="Proteomes" id="UP000219636">
    <property type="component" value="Unassembled WGS sequence"/>
</dbReference>
<dbReference type="NCBIfam" id="TIGR01245">
    <property type="entry name" value="trpD"/>
    <property type="match status" value="1"/>
</dbReference>
<evidence type="ECO:0000256" key="1">
    <source>
        <dbReference type="ARBA" id="ARBA00004907"/>
    </source>
</evidence>
<feature type="binding site" evidence="9">
    <location>
        <position position="227"/>
    </location>
    <ligand>
        <name>Mg(2+)</name>
        <dbReference type="ChEBI" id="CHEBI:18420"/>
        <label>2</label>
    </ligand>
</feature>
<name>A0A285R723_9BACL</name>
<dbReference type="HAMAP" id="MF_00211">
    <property type="entry name" value="TrpD"/>
    <property type="match status" value="1"/>
</dbReference>
<keyword evidence="2 9" id="KW-0028">Amino-acid biosynthesis</keyword>